<gene>
    <name evidence="2" type="ORF">BEMITA_LOCUS3811</name>
</gene>
<proteinExistence type="predicted"/>
<reference evidence="2" key="1">
    <citation type="submission" date="2021-12" db="EMBL/GenBank/DDBJ databases">
        <authorList>
            <person name="King R."/>
        </authorList>
    </citation>
    <scope>NUCLEOTIDE SEQUENCE</scope>
</reference>
<protein>
    <recommendedName>
        <fullName evidence="1">DUF5641 domain-containing protein</fullName>
    </recommendedName>
</protein>
<dbReference type="PANTHER" id="PTHR47331:SF1">
    <property type="entry name" value="GAG-LIKE PROTEIN"/>
    <property type="match status" value="1"/>
</dbReference>
<dbReference type="PANTHER" id="PTHR47331">
    <property type="entry name" value="PHD-TYPE DOMAIN-CONTAINING PROTEIN"/>
    <property type="match status" value="1"/>
</dbReference>
<sequence length="113" mass="13287">MPEYDWSKEPKNRLSRWQLLQAITQEFWRRWSLEYLNTLQQRQKWLTDTRPIGVGDVVLIREDGYPPLHWPLGRVTAVHPGADSVVRVVTVQRANGRQFKRAAVKLCRLPVDP</sequence>
<dbReference type="InterPro" id="IPR040676">
    <property type="entry name" value="DUF5641"/>
</dbReference>
<feature type="domain" description="DUF5641" evidence="1">
    <location>
        <begin position="15"/>
        <end position="109"/>
    </location>
</feature>
<keyword evidence="3" id="KW-1185">Reference proteome</keyword>
<dbReference type="Pfam" id="PF18701">
    <property type="entry name" value="DUF5641"/>
    <property type="match status" value="1"/>
</dbReference>
<dbReference type="AlphaFoldDB" id="A0A9P0A4P6"/>
<name>A0A9P0A4P6_BEMTA</name>
<evidence type="ECO:0000313" key="2">
    <source>
        <dbReference type="EMBL" id="CAH0384491.1"/>
    </source>
</evidence>
<dbReference type="Proteomes" id="UP001152759">
    <property type="component" value="Chromosome 2"/>
</dbReference>
<accession>A0A9P0A4P6</accession>
<evidence type="ECO:0000259" key="1">
    <source>
        <dbReference type="Pfam" id="PF18701"/>
    </source>
</evidence>
<evidence type="ECO:0000313" key="3">
    <source>
        <dbReference type="Proteomes" id="UP001152759"/>
    </source>
</evidence>
<dbReference type="EMBL" id="OU963863">
    <property type="protein sequence ID" value="CAH0384491.1"/>
    <property type="molecule type" value="Genomic_DNA"/>
</dbReference>
<organism evidence="2 3">
    <name type="scientific">Bemisia tabaci</name>
    <name type="common">Sweetpotato whitefly</name>
    <name type="synonym">Aleurodes tabaci</name>
    <dbReference type="NCBI Taxonomy" id="7038"/>
    <lineage>
        <taxon>Eukaryota</taxon>
        <taxon>Metazoa</taxon>
        <taxon>Ecdysozoa</taxon>
        <taxon>Arthropoda</taxon>
        <taxon>Hexapoda</taxon>
        <taxon>Insecta</taxon>
        <taxon>Pterygota</taxon>
        <taxon>Neoptera</taxon>
        <taxon>Paraneoptera</taxon>
        <taxon>Hemiptera</taxon>
        <taxon>Sternorrhyncha</taxon>
        <taxon>Aleyrodoidea</taxon>
        <taxon>Aleyrodidae</taxon>
        <taxon>Aleyrodinae</taxon>
        <taxon>Bemisia</taxon>
    </lineage>
</organism>